<evidence type="ECO:0000256" key="2">
    <source>
        <dbReference type="SAM" id="MobiDB-lite"/>
    </source>
</evidence>
<feature type="region of interest" description="Disordered" evidence="2">
    <location>
        <begin position="1"/>
        <end position="66"/>
    </location>
</feature>
<feature type="region of interest" description="Disordered" evidence="2">
    <location>
        <begin position="659"/>
        <end position="693"/>
    </location>
</feature>
<feature type="compositionally biased region" description="Acidic residues" evidence="2">
    <location>
        <begin position="33"/>
        <end position="65"/>
    </location>
</feature>
<dbReference type="PROSITE" id="PS50158">
    <property type="entry name" value="ZF_CCHC"/>
    <property type="match status" value="2"/>
</dbReference>
<name>A0A6L2NN99_TANCI</name>
<feature type="domain" description="CCHC-type" evidence="3">
    <location>
        <begin position="287"/>
        <end position="302"/>
    </location>
</feature>
<dbReference type="InterPro" id="IPR036875">
    <property type="entry name" value="Znf_CCHC_sf"/>
</dbReference>
<feature type="compositionally biased region" description="Basic and acidic residues" evidence="2">
    <location>
        <begin position="1"/>
        <end position="12"/>
    </location>
</feature>
<dbReference type="Gene3D" id="4.10.60.10">
    <property type="entry name" value="Zinc finger, CCHC-type"/>
    <property type="match status" value="1"/>
</dbReference>
<dbReference type="SMART" id="SM00343">
    <property type="entry name" value="ZnF_C2HC"/>
    <property type="match status" value="2"/>
</dbReference>
<dbReference type="GO" id="GO:0003964">
    <property type="term" value="F:RNA-directed DNA polymerase activity"/>
    <property type="evidence" value="ECO:0007669"/>
    <property type="project" value="UniProtKB-KW"/>
</dbReference>
<comment type="caution">
    <text evidence="4">The sequence shown here is derived from an EMBL/GenBank/DDBJ whole genome shotgun (WGS) entry which is preliminary data.</text>
</comment>
<sequence>MVDVIRPDHVDDVPVVEPNQHDDVPVDPKPVLVDEDEDPKEDEFKEEEDPQEEENYMESEPEDVTEAGNPIEHEVETVPASVHEVGKSSTAPFSFVEQGTTAMEKLVEKLGNAEDKNERVERDLNWTRVRAHEFHQEMIRRGFVFEERSNEAINENVDTAIAAERARHANVRNDASGSGPVRGAVELKRWFEKTKSVFGISECVEGMKVKFVAATLQGPALTWCNAKVAAMGLETMNQMPWTKMKQLMNAESFVRTIKCHKCGKIGHKARYCKEKNTGANALPIPNCYDCGEQGHTRNRCPKKFKQEIVREVRGRAYAIKDAEPKGPNVVTGTFLLNNRYAFVLFDSGSDRSFVDTRFSSMLDVDPVKIGASYEVELADGRVVSTNTVLKGCTLNLVNHIFKIDLMPIKLSTFDVIIGMDWLVKHFSVIVCGEKVIRIPYGNKILIVESGKGVSRLKVISCTKARYHQLRIKEEDILINAFRTRYGHFEFQVMPFGLTNAPVVFMDLMNRVCKPYTVNGVHVDPAKIEAIKSWTAPTTPTKVRQFLGLAGSIGGSLDTSAQWSEPSSSITSSSDLEIVALKAEMAEINKNLMRVLQVNQQVKVVTPNCETCSGPYSYNDYPATVGKTHNVYDAGAYQGGSSYQPQGNCNLLSYRSNNYLGPPGFNQNQNLNNQNQNFQNRNQGNSHGILQGNNQGRNQFFQRASHGQNPPPGYQAPAYQALGYQAPVHQPSIPHSPTMNTASSSSLGTISSNTITSLKEDLKGIITHSGTAYQGPTILTTSSSLPKIVKRETEVTKDTVSHTNNESTKDVQLLVVQVEIPIPDSESVVAPVIKPVVAPVSASKPNQKPSIPYPSILHDQKLRDKANDQKEKFFQIFQDLNFNISFADALILMPKFGPTIKTLLTNKDKLAELARTSLNEHCSTVLLKKLPGKLGDPDKFLVPCDFPGMDECLALADLGASINLMPLSVWNKLSLPELSPTCMTLELADRSISCPIGVAEDVFVKVGTFHFLADFVVVDFDANPQVLLILRRSFLKTVRALIDVFEGELTLHVGKEAITFNLDQTSRYSANYNDITANRIDIIDMACEEYSQEVLGFSDMVASGNPTPYYDPIISTSSPTLIPFGDSDFLLEEVDAFLALEDDPNFTEKKYLPQVRKELKICEAKNDKSSIDEPLEVELKDLPLHLEYAFLEGDNKLPIIIAKDLSDEEKTILIKRRQPFIEGFSLISKPLTKLTQKNKKYEWGKEEDEAFQKLKQKLYSAPILPLPEGTEDKCISRSLMMARGVPNLAKRDFKILQATRASLVGSAFDSTHFDKQFILLRNLSLTLTSVTRFDQVMGITVDCEPIKSEVKHLFGGVVQAMMSSGGSIVASLENVNGFLTVNTPPDDLIRTYFKQKGVVPKVLLHIFEEFVLMLG</sequence>
<keyword evidence="1" id="KW-0862">Zinc</keyword>
<keyword evidence="4" id="KW-0808">Transferase</keyword>
<keyword evidence="1" id="KW-0863">Zinc-finger</keyword>
<dbReference type="InterPro" id="IPR043502">
    <property type="entry name" value="DNA/RNA_pol_sf"/>
</dbReference>
<feature type="domain" description="CCHC-type" evidence="3">
    <location>
        <begin position="258"/>
        <end position="274"/>
    </location>
</feature>
<evidence type="ECO:0000313" key="4">
    <source>
        <dbReference type="EMBL" id="GEU87811.1"/>
    </source>
</evidence>
<evidence type="ECO:0000259" key="3">
    <source>
        <dbReference type="PROSITE" id="PS50158"/>
    </source>
</evidence>
<dbReference type="SUPFAM" id="SSF56672">
    <property type="entry name" value="DNA/RNA polymerases"/>
    <property type="match status" value="2"/>
</dbReference>
<dbReference type="GO" id="GO:0003676">
    <property type="term" value="F:nucleic acid binding"/>
    <property type="evidence" value="ECO:0007669"/>
    <property type="project" value="InterPro"/>
</dbReference>
<dbReference type="EMBL" id="BKCJ010009617">
    <property type="protein sequence ID" value="GEU87811.1"/>
    <property type="molecule type" value="Genomic_DNA"/>
</dbReference>
<protein>
    <submittedName>
        <fullName evidence="4">Reverse transcriptase domain-containing protein</fullName>
    </submittedName>
</protein>
<dbReference type="GO" id="GO:0008270">
    <property type="term" value="F:zinc ion binding"/>
    <property type="evidence" value="ECO:0007669"/>
    <property type="project" value="UniProtKB-KW"/>
</dbReference>
<dbReference type="SUPFAM" id="SSF57756">
    <property type="entry name" value="Retrovirus zinc finger-like domains"/>
    <property type="match status" value="1"/>
</dbReference>
<keyword evidence="1" id="KW-0479">Metal-binding</keyword>
<accession>A0A6L2NN99</accession>
<gene>
    <name evidence="4" type="ORF">Tci_059789</name>
</gene>
<dbReference type="Gene3D" id="3.30.70.270">
    <property type="match status" value="2"/>
</dbReference>
<feature type="compositionally biased region" description="Low complexity" evidence="2">
    <location>
        <begin position="665"/>
        <end position="693"/>
    </location>
</feature>
<keyword evidence="4" id="KW-0695">RNA-directed DNA polymerase</keyword>
<dbReference type="InterPro" id="IPR021109">
    <property type="entry name" value="Peptidase_aspartic_dom_sf"/>
</dbReference>
<dbReference type="Gene3D" id="3.10.10.10">
    <property type="entry name" value="HIV Type 1 Reverse Transcriptase, subunit A, domain 1"/>
    <property type="match status" value="1"/>
</dbReference>
<dbReference type="Gene3D" id="2.40.70.10">
    <property type="entry name" value="Acid Proteases"/>
    <property type="match status" value="2"/>
</dbReference>
<evidence type="ECO:0000256" key="1">
    <source>
        <dbReference type="PROSITE-ProRule" id="PRU00047"/>
    </source>
</evidence>
<proteinExistence type="predicted"/>
<reference evidence="4" key="1">
    <citation type="journal article" date="2019" name="Sci. Rep.">
        <title>Draft genome of Tanacetum cinerariifolium, the natural source of mosquito coil.</title>
        <authorList>
            <person name="Yamashiro T."/>
            <person name="Shiraishi A."/>
            <person name="Satake H."/>
            <person name="Nakayama K."/>
        </authorList>
    </citation>
    <scope>NUCLEOTIDE SEQUENCE</scope>
</reference>
<dbReference type="PANTHER" id="PTHR33067:SF9">
    <property type="entry name" value="RNA-DIRECTED DNA POLYMERASE"/>
    <property type="match status" value="1"/>
</dbReference>
<dbReference type="InterPro" id="IPR043128">
    <property type="entry name" value="Rev_trsase/Diguanyl_cyclase"/>
</dbReference>
<dbReference type="InterPro" id="IPR001878">
    <property type="entry name" value="Znf_CCHC"/>
</dbReference>
<organism evidence="4">
    <name type="scientific">Tanacetum cinerariifolium</name>
    <name type="common">Dalmatian daisy</name>
    <name type="synonym">Chrysanthemum cinerariifolium</name>
    <dbReference type="NCBI Taxonomy" id="118510"/>
    <lineage>
        <taxon>Eukaryota</taxon>
        <taxon>Viridiplantae</taxon>
        <taxon>Streptophyta</taxon>
        <taxon>Embryophyta</taxon>
        <taxon>Tracheophyta</taxon>
        <taxon>Spermatophyta</taxon>
        <taxon>Magnoliopsida</taxon>
        <taxon>eudicotyledons</taxon>
        <taxon>Gunneridae</taxon>
        <taxon>Pentapetalae</taxon>
        <taxon>asterids</taxon>
        <taxon>campanulids</taxon>
        <taxon>Asterales</taxon>
        <taxon>Asteraceae</taxon>
        <taxon>Asteroideae</taxon>
        <taxon>Anthemideae</taxon>
        <taxon>Anthemidinae</taxon>
        <taxon>Tanacetum</taxon>
    </lineage>
</organism>
<dbReference type="CDD" id="cd00303">
    <property type="entry name" value="retropepsin_like"/>
    <property type="match status" value="2"/>
</dbReference>
<keyword evidence="4" id="KW-0548">Nucleotidyltransferase</keyword>
<dbReference type="SUPFAM" id="SSF50630">
    <property type="entry name" value="Acid proteases"/>
    <property type="match status" value="1"/>
</dbReference>
<dbReference type="Pfam" id="PF08284">
    <property type="entry name" value="RVP_2"/>
    <property type="match status" value="1"/>
</dbReference>
<dbReference type="PANTHER" id="PTHR33067">
    <property type="entry name" value="RNA-DIRECTED DNA POLYMERASE-RELATED"/>
    <property type="match status" value="1"/>
</dbReference>